<dbReference type="SMART" id="SM00382">
    <property type="entry name" value="AAA"/>
    <property type="match status" value="1"/>
</dbReference>
<dbReference type="GO" id="GO:0016887">
    <property type="term" value="F:ATP hydrolysis activity"/>
    <property type="evidence" value="ECO:0007669"/>
    <property type="project" value="InterPro"/>
</dbReference>
<evidence type="ECO:0000259" key="4">
    <source>
        <dbReference type="PROSITE" id="PS50893"/>
    </source>
</evidence>
<keyword evidence="2" id="KW-0547">Nucleotide-binding</keyword>
<evidence type="ECO:0000313" key="6">
    <source>
        <dbReference type="Proteomes" id="UP000298049"/>
    </source>
</evidence>
<dbReference type="GO" id="GO:0005524">
    <property type="term" value="F:ATP binding"/>
    <property type="evidence" value="ECO:0007669"/>
    <property type="project" value="UniProtKB-KW"/>
</dbReference>
<dbReference type="Pfam" id="PF00005">
    <property type="entry name" value="ABC_tran"/>
    <property type="match status" value="1"/>
</dbReference>
<dbReference type="PANTHER" id="PTHR24220:SF611">
    <property type="entry name" value="ATP-BINDING COMPONENT OF ABC TRANSPORTER-RELATED"/>
    <property type="match status" value="1"/>
</dbReference>
<dbReference type="InterPro" id="IPR015854">
    <property type="entry name" value="ABC_transpr_LolD-like"/>
</dbReference>
<dbReference type="InterPro" id="IPR003439">
    <property type="entry name" value="ABC_transporter-like_ATP-bd"/>
</dbReference>
<dbReference type="PANTHER" id="PTHR24220">
    <property type="entry name" value="IMPORT ATP-BINDING PROTEIN"/>
    <property type="match status" value="1"/>
</dbReference>
<dbReference type="KEGG" id="hmi:soil367_14460"/>
<dbReference type="CDD" id="cd03255">
    <property type="entry name" value="ABC_MJ0796_LolCDE_FtsE"/>
    <property type="match status" value="1"/>
</dbReference>
<keyword evidence="1" id="KW-0813">Transport</keyword>
<protein>
    <submittedName>
        <fullName evidence="5">ABC transporter ATP-binding protein</fullName>
    </submittedName>
</protein>
<evidence type="ECO:0000313" key="5">
    <source>
        <dbReference type="EMBL" id="QCF27037.1"/>
    </source>
</evidence>
<dbReference type="EMBL" id="CP031093">
    <property type="protein sequence ID" value="QCF27037.1"/>
    <property type="molecule type" value="Genomic_DNA"/>
</dbReference>
<dbReference type="GO" id="GO:0005886">
    <property type="term" value="C:plasma membrane"/>
    <property type="evidence" value="ECO:0007669"/>
    <property type="project" value="TreeGrafter"/>
</dbReference>
<dbReference type="Gene3D" id="3.40.50.300">
    <property type="entry name" value="P-loop containing nucleotide triphosphate hydrolases"/>
    <property type="match status" value="1"/>
</dbReference>
<name>A0A4P7XM11_9ALTE</name>
<proteinExistence type="predicted"/>
<gene>
    <name evidence="5" type="ORF">soil367_14460</name>
</gene>
<evidence type="ECO:0000256" key="2">
    <source>
        <dbReference type="ARBA" id="ARBA00022741"/>
    </source>
</evidence>
<evidence type="ECO:0000256" key="3">
    <source>
        <dbReference type="ARBA" id="ARBA00022840"/>
    </source>
</evidence>
<dbReference type="InterPro" id="IPR003593">
    <property type="entry name" value="AAA+_ATPase"/>
</dbReference>
<keyword evidence="6" id="KW-1185">Reference proteome</keyword>
<reference evidence="5 6" key="1">
    <citation type="submission" date="2018-07" db="EMBL/GenBank/DDBJ databases">
        <title>Marsedoiliclastica nanhaica gen. nov. sp. nov., a novel marine hydrocarbonoclastic bacterium isolated from an in-situ enriched hydrocarbon-degrading consortium in deep-sea sediment.</title>
        <authorList>
            <person name="Dong C."/>
            <person name="Ma T."/>
            <person name="Liu R."/>
            <person name="Shao Z."/>
        </authorList>
    </citation>
    <scope>NUCLEOTIDE SEQUENCE [LARGE SCALE GENOMIC DNA]</scope>
    <source>
        <strain evidence="6">soil36-7</strain>
    </source>
</reference>
<dbReference type="InterPro" id="IPR017911">
    <property type="entry name" value="MacB-like_ATP-bd"/>
</dbReference>
<dbReference type="AlphaFoldDB" id="A0A4P7XM11"/>
<sequence>MGLHVTLRSNRGGPMPLPEPVLQLQDLYFGWPGGSDRWHVPELSIKRGEHCFLHGPSGCGKSTLLALLAGMIKPQAGSVTMLGSQVSSFAGRRRDRFRADHMGIIFQQFNLVPYLNALENVLLTCRFSRLRREKLALPLHAAGCDALRALGLPENRWRAPVGALSVGQQQRVAAARALLGGPEIILADEPTSALDAHNRDRFVEVLIQQARDHQSTVLFVSHDRDLSGHFSHSLEIGQWREAGV</sequence>
<feature type="domain" description="ABC transporter" evidence="4">
    <location>
        <begin position="22"/>
        <end position="244"/>
    </location>
</feature>
<organism evidence="5 6">
    <name type="scientific">Hydrocarboniclastica marina</name>
    <dbReference type="NCBI Taxonomy" id="2259620"/>
    <lineage>
        <taxon>Bacteria</taxon>
        <taxon>Pseudomonadati</taxon>
        <taxon>Pseudomonadota</taxon>
        <taxon>Gammaproteobacteria</taxon>
        <taxon>Alteromonadales</taxon>
        <taxon>Alteromonadaceae</taxon>
        <taxon>Hydrocarboniclastica</taxon>
    </lineage>
</organism>
<evidence type="ECO:0000256" key="1">
    <source>
        <dbReference type="ARBA" id="ARBA00022448"/>
    </source>
</evidence>
<dbReference type="PROSITE" id="PS50893">
    <property type="entry name" value="ABC_TRANSPORTER_2"/>
    <property type="match status" value="1"/>
</dbReference>
<dbReference type="OrthoDB" id="9802264at2"/>
<dbReference type="SUPFAM" id="SSF52540">
    <property type="entry name" value="P-loop containing nucleoside triphosphate hydrolases"/>
    <property type="match status" value="1"/>
</dbReference>
<keyword evidence="3 5" id="KW-0067">ATP-binding</keyword>
<dbReference type="GO" id="GO:0022857">
    <property type="term" value="F:transmembrane transporter activity"/>
    <property type="evidence" value="ECO:0007669"/>
    <property type="project" value="TreeGrafter"/>
</dbReference>
<accession>A0A4P7XM11</accession>
<dbReference type="InterPro" id="IPR027417">
    <property type="entry name" value="P-loop_NTPase"/>
</dbReference>
<dbReference type="Proteomes" id="UP000298049">
    <property type="component" value="Chromosome"/>
</dbReference>